<dbReference type="EnsemblMetazoa" id="AALB015822-RA">
    <property type="protein sequence ID" value="AALB015822-PA"/>
    <property type="gene ID" value="AALB015822"/>
</dbReference>
<organism evidence="2 3">
    <name type="scientific">Anopheles albimanus</name>
    <name type="common">New world malaria mosquito</name>
    <dbReference type="NCBI Taxonomy" id="7167"/>
    <lineage>
        <taxon>Eukaryota</taxon>
        <taxon>Metazoa</taxon>
        <taxon>Ecdysozoa</taxon>
        <taxon>Arthropoda</taxon>
        <taxon>Hexapoda</taxon>
        <taxon>Insecta</taxon>
        <taxon>Pterygota</taxon>
        <taxon>Neoptera</taxon>
        <taxon>Endopterygota</taxon>
        <taxon>Diptera</taxon>
        <taxon>Nematocera</taxon>
        <taxon>Culicoidea</taxon>
        <taxon>Culicidae</taxon>
        <taxon>Anophelinae</taxon>
        <taxon>Anopheles</taxon>
    </lineage>
</organism>
<feature type="region of interest" description="Disordered" evidence="1">
    <location>
        <begin position="251"/>
        <end position="293"/>
    </location>
</feature>
<evidence type="ECO:0000313" key="3">
    <source>
        <dbReference type="Proteomes" id="UP000069272"/>
    </source>
</evidence>
<feature type="region of interest" description="Disordered" evidence="1">
    <location>
        <begin position="485"/>
        <end position="546"/>
    </location>
</feature>
<accession>A0A1I8JSR6</accession>
<feature type="compositionally biased region" description="Polar residues" evidence="1">
    <location>
        <begin position="411"/>
        <end position="422"/>
    </location>
</feature>
<proteinExistence type="predicted"/>
<reference evidence="2 3" key="1">
    <citation type="journal article" date="2017" name="G3 (Bethesda)">
        <title>The Physical Genome Mapping of Anopheles albimanus Corrected Scaffold Misassemblies and Identified Interarm Rearrangements in Genus Anopheles.</title>
        <authorList>
            <person name="Artemov G.N."/>
            <person name="Peery A.N."/>
            <person name="Jiang X."/>
            <person name="Tu Z."/>
            <person name="Stegniy V.N."/>
            <person name="Sharakhova M.V."/>
            <person name="Sharakhov I.V."/>
        </authorList>
    </citation>
    <scope>NUCLEOTIDE SEQUENCE [LARGE SCALE GENOMIC DNA]</scope>
    <source>
        <strain evidence="2 3">ALBI9_A</strain>
    </source>
</reference>
<evidence type="ECO:0000256" key="1">
    <source>
        <dbReference type="SAM" id="MobiDB-lite"/>
    </source>
</evidence>
<feature type="compositionally biased region" description="Basic and acidic residues" evidence="1">
    <location>
        <begin position="494"/>
        <end position="504"/>
    </location>
</feature>
<dbReference type="VEuPathDB" id="VectorBase:AALB015822"/>
<dbReference type="AlphaFoldDB" id="A0A1I8JSR6"/>
<name>A0A1I8JSR6_ANOAL</name>
<evidence type="ECO:0000313" key="2">
    <source>
        <dbReference type="EnsemblMetazoa" id="AALB015822-PA"/>
    </source>
</evidence>
<sequence>MEVSRKNAFFEKLKLNVTDSFERLRKAVDMREKLLLRQLTVLVQQAQHITHEFESIRFSGDGEEDLIGRIRAYGRYNTENLNIMLQKEPYENEDYILPSNDHDIMHKSCRQGADDERDPESEEIVVEFFNNRSLIREGAEMLCESIINLTLNESRELIDRTIGGGVKPTTDLVSAQEEGVRIEEHGSLSELRTCKIDPTAYRLPHRNHRRSSLSGVALRDEANGGDWVPFQGELHNIVKELGAEGNDDGCNNNRKPSGGNLGNQHPLVATKTRSTSRDGDRLVSHSFPTPHRMIPKASQTDALQIAGTDSEGNLTPCKAATDKRVHNVGHLTMGGCGSTINLKNVTNLTINACPERLPAPIVTKTVELASATEGAGNTVPSEEGSPVCGFYKRLITENKILRNHIFNSKETTDPANMANQPTVEADSSSASAKTSSQDSLYDLYYEVLRSVAEEQAEMKRKIAEKNHLSLGMMMRDMYDRLIEQAKTNGPTPLTKKDKTEKKEEEQQEGEAETDATHIQQWLEQIFTEPETEPIQNDDMLEFSKID</sequence>
<dbReference type="Proteomes" id="UP000069272">
    <property type="component" value="Chromosome 3L"/>
</dbReference>
<dbReference type="VEuPathDB" id="VectorBase:AALB20_026426"/>
<keyword evidence="3" id="KW-1185">Reference proteome</keyword>
<reference evidence="2" key="2">
    <citation type="submission" date="2022-08" db="UniProtKB">
        <authorList>
            <consortium name="EnsemblMetazoa"/>
        </authorList>
    </citation>
    <scope>IDENTIFICATION</scope>
    <source>
        <strain evidence="2">STECLA/ALBI9_A</strain>
    </source>
</reference>
<feature type="region of interest" description="Disordered" evidence="1">
    <location>
        <begin position="411"/>
        <end position="433"/>
    </location>
</feature>
<protein>
    <submittedName>
        <fullName evidence="2">Uncharacterized protein</fullName>
    </submittedName>
</protein>